<protein>
    <submittedName>
        <fullName evidence="2">Uncharacterized protein</fullName>
    </submittedName>
</protein>
<gene>
    <name evidence="2" type="ORF">NHX12_025302</name>
</gene>
<dbReference type="EMBL" id="JANIIK010000040">
    <property type="protein sequence ID" value="KAJ3608253.1"/>
    <property type="molecule type" value="Genomic_DNA"/>
</dbReference>
<reference evidence="2" key="1">
    <citation type="submission" date="2022-07" db="EMBL/GenBank/DDBJ databases">
        <title>Chromosome-level genome of Muraenolepis orangiensis.</title>
        <authorList>
            <person name="Kim J."/>
        </authorList>
    </citation>
    <scope>NUCLEOTIDE SEQUENCE</scope>
    <source>
        <strain evidence="2">KU_S4_2022</strain>
        <tissue evidence="2">Muscle</tissue>
    </source>
</reference>
<comment type="caution">
    <text evidence="2">The sequence shown here is derived from an EMBL/GenBank/DDBJ whole genome shotgun (WGS) entry which is preliminary data.</text>
</comment>
<keyword evidence="3" id="KW-1185">Reference proteome</keyword>
<evidence type="ECO:0000313" key="3">
    <source>
        <dbReference type="Proteomes" id="UP001148018"/>
    </source>
</evidence>
<name>A0A9Q0EMJ7_9TELE</name>
<dbReference type="Proteomes" id="UP001148018">
    <property type="component" value="Unassembled WGS sequence"/>
</dbReference>
<feature type="region of interest" description="Disordered" evidence="1">
    <location>
        <begin position="52"/>
        <end position="85"/>
    </location>
</feature>
<proteinExistence type="predicted"/>
<accession>A0A9Q0EMJ7</accession>
<evidence type="ECO:0000313" key="2">
    <source>
        <dbReference type="EMBL" id="KAJ3608253.1"/>
    </source>
</evidence>
<feature type="region of interest" description="Disordered" evidence="1">
    <location>
        <begin position="1"/>
        <end position="24"/>
    </location>
</feature>
<sequence length="109" mass="12230">MLQIKTSSLRPKAGGRVRCTSTDYRTGNRYKTPPWLEEINCFFAWFVVEATESDPSPSNNRQKPHLQRAGTANRDPAALTTVSRQHSTTVIVKFFETPVLSAHQSQPPS</sequence>
<evidence type="ECO:0000256" key="1">
    <source>
        <dbReference type="SAM" id="MobiDB-lite"/>
    </source>
</evidence>
<organism evidence="2 3">
    <name type="scientific">Muraenolepis orangiensis</name>
    <name type="common">Patagonian moray cod</name>
    <dbReference type="NCBI Taxonomy" id="630683"/>
    <lineage>
        <taxon>Eukaryota</taxon>
        <taxon>Metazoa</taxon>
        <taxon>Chordata</taxon>
        <taxon>Craniata</taxon>
        <taxon>Vertebrata</taxon>
        <taxon>Euteleostomi</taxon>
        <taxon>Actinopterygii</taxon>
        <taxon>Neopterygii</taxon>
        <taxon>Teleostei</taxon>
        <taxon>Neoteleostei</taxon>
        <taxon>Acanthomorphata</taxon>
        <taxon>Zeiogadaria</taxon>
        <taxon>Gadariae</taxon>
        <taxon>Gadiformes</taxon>
        <taxon>Muraenolepidoidei</taxon>
        <taxon>Muraenolepididae</taxon>
        <taxon>Muraenolepis</taxon>
    </lineage>
</organism>
<dbReference type="AlphaFoldDB" id="A0A9Q0EMJ7"/>